<dbReference type="EMBL" id="QRMI01000011">
    <property type="protein sequence ID" value="RHJ62232.1"/>
    <property type="molecule type" value="Genomic_DNA"/>
</dbReference>
<gene>
    <name evidence="1" type="ORF">DW116_05820</name>
</gene>
<reference evidence="1 2" key="1">
    <citation type="submission" date="2018-08" db="EMBL/GenBank/DDBJ databases">
        <title>A genome reference for cultivated species of the human gut microbiota.</title>
        <authorList>
            <person name="Zou Y."/>
            <person name="Xue W."/>
            <person name="Luo G."/>
        </authorList>
    </citation>
    <scope>NUCLEOTIDE SEQUENCE [LARGE SCALE GENOMIC DNA]</scope>
    <source>
        <strain evidence="1 2">AM09-9</strain>
    </source>
</reference>
<accession>A0A415D758</accession>
<organism evidence="1 2">
    <name type="scientific">[Ruminococcus] lactaris</name>
    <dbReference type="NCBI Taxonomy" id="46228"/>
    <lineage>
        <taxon>Bacteria</taxon>
        <taxon>Bacillati</taxon>
        <taxon>Bacillota</taxon>
        <taxon>Clostridia</taxon>
        <taxon>Lachnospirales</taxon>
        <taxon>Lachnospiraceae</taxon>
        <taxon>Mediterraneibacter</taxon>
    </lineage>
</organism>
<comment type="caution">
    <text evidence="1">The sequence shown here is derived from an EMBL/GenBank/DDBJ whole genome shotgun (WGS) entry which is preliminary data.</text>
</comment>
<evidence type="ECO:0000313" key="2">
    <source>
        <dbReference type="Proteomes" id="UP000285832"/>
    </source>
</evidence>
<protein>
    <submittedName>
        <fullName evidence="1">Uncharacterized protein</fullName>
    </submittedName>
</protein>
<proteinExistence type="predicted"/>
<sequence>MEKMVERKSFKSIYIDVEKGIYLLNGEEVSMVSRIDLEFNNGKWLLLITRDELYAQEAATRRSRK</sequence>
<name>A0A415D758_9FIRM</name>
<dbReference type="RefSeq" id="WP_118278947.1">
    <property type="nucleotide sequence ID" value="NZ_JAQDJO010000002.1"/>
</dbReference>
<dbReference type="Proteomes" id="UP000285832">
    <property type="component" value="Unassembled WGS sequence"/>
</dbReference>
<evidence type="ECO:0000313" key="1">
    <source>
        <dbReference type="EMBL" id="RHJ62232.1"/>
    </source>
</evidence>
<dbReference type="AlphaFoldDB" id="A0A415D758"/>